<feature type="transmembrane region" description="Helical" evidence="1">
    <location>
        <begin position="56"/>
        <end position="80"/>
    </location>
</feature>
<dbReference type="Proteomes" id="UP000054985">
    <property type="component" value="Unassembled WGS sequence"/>
</dbReference>
<evidence type="ECO:0000313" key="3">
    <source>
        <dbReference type="EMBL" id="STX62534.1"/>
    </source>
</evidence>
<dbReference type="AlphaFoldDB" id="A0A378JVC4"/>
<dbReference type="EMBL" id="UGOG01000001">
    <property type="protein sequence ID" value="STX62534.1"/>
    <property type="molecule type" value="Genomic_DNA"/>
</dbReference>
<evidence type="ECO:0000313" key="2">
    <source>
        <dbReference type="EMBL" id="KTD32438.1"/>
    </source>
</evidence>
<evidence type="ECO:0000256" key="1">
    <source>
        <dbReference type="SAM" id="Phobius"/>
    </source>
</evidence>
<keyword evidence="1" id="KW-1133">Transmembrane helix</keyword>
<sequence>MLASLFLVYWKLVIFQETPDNTPYSHFLMGISILFFTLVMTLQWKFSELEFSDDLLITTLIALSLVFSFVVYTFAILYLRGLGSRWVQTVTCLCTSHAIIHLLASPLFLVDPYLANAHLKNPLVLFIAVIYLFVTLGLSVWQFVLTAYIYKSAMSSTTVQSVLAAFGLIAVNVLTVTFWR</sequence>
<dbReference type="STRING" id="39962.Lmor_2376"/>
<proteinExistence type="predicted"/>
<feature type="transmembrane region" description="Helical" evidence="1">
    <location>
        <begin position="86"/>
        <end position="110"/>
    </location>
</feature>
<feature type="transmembrane region" description="Helical" evidence="1">
    <location>
        <begin position="162"/>
        <end position="179"/>
    </location>
</feature>
<protein>
    <recommendedName>
        <fullName evidence="6">Yip1 domain-containing protein</fullName>
    </recommendedName>
</protein>
<evidence type="ECO:0008006" key="6">
    <source>
        <dbReference type="Google" id="ProtNLM"/>
    </source>
</evidence>
<dbReference type="OrthoDB" id="5653628at2"/>
<keyword evidence="4" id="KW-1185">Reference proteome</keyword>
<dbReference type="Proteomes" id="UP000254040">
    <property type="component" value="Unassembled WGS sequence"/>
</dbReference>
<dbReference type="RefSeq" id="WP_028382964.1">
    <property type="nucleotide sequence ID" value="NZ_CAAAJG010000025.1"/>
</dbReference>
<accession>A0A378JVC4</accession>
<dbReference type="EMBL" id="LNYN01000029">
    <property type="protein sequence ID" value="KTD32438.1"/>
    <property type="molecule type" value="Genomic_DNA"/>
</dbReference>
<keyword evidence="1" id="KW-0472">Membrane</keyword>
<reference evidence="3 5" key="2">
    <citation type="submission" date="2018-06" db="EMBL/GenBank/DDBJ databases">
        <authorList>
            <consortium name="Pathogen Informatics"/>
            <person name="Doyle S."/>
        </authorList>
    </citation>
    <scope>NUCLEOTIDE SEQUENCE [LARGE SCALE GENOMIC DNA]</scope>
    <source>
        <strain evidence="3 5">NCTC12239</strain>
    </source>
</reference>
<feature type="transmembrane region" description="Helical" evidence="1">
    <location>
        <begin position="25"/>
        <end position="44"/>
    </location>
</feature>
<feature type="transmembrane region" description="Helical" evidence="1">
    <location>
        <begin position="122"/>
        <end position="150"/>
    </location>
</feature>
<name>A0A378JVC4_9GAMM</name>
<organism evidence="3 5">
    <name type="scientific">Legionella moravica</name>
    <dbReference type="NCBI Taxonomy" id="39962"/>
    <lineage>
        <taxon>Bacteria</taxon>
        <taxon>Pseudomonadati</taxon>
        <taxon>Pseudomonadota</taxon>
        <taxon>Gammaproteobacteria</taxon>
        <taxon>Legionellales</taxon>
        <taxon>Legionellaceae</taxon>
        <taxon>Legionella</taxon>
    </lineage>
</organism>
<reference evidence="2 4" key="1">
    <citation type="submission" date="2015-11" db="EMBL/GenBank/DDBJ databases">
        <title>Genomic analysis of 38 Legionella species identifies large and diverse effector repertoires.</title>
        <authorList>
            <person name="Burstein D."/>
            <person name="Amaro F."/>
            <person name="Zusman T."/>
            <person name="Lifshitz Z."/>
            <person name="Cohen O."/>
            <person name="Gilbert J.A."/>
            <person name="Pupko T."/>
            <person name="Shuman H.A."/>
            <person name="Segal G."/>
        </authorList>
    </citation>
    <scope>NUCLEOTIDE SEQUENCE [LARGE SCALE GENOMIC DNA]</scope>
    <source>
        <strain evidence="2 4">ATCC 43877</strain>
    </source>
</reference>
<evidence type="ECO:0000313" key="4">
    <source>
        <dbReference type="Proteomes" id="UP000054985"/>
    </source>
</evidence>
<gene>
    <name evidence="2" type="ORF">Lmor_2376</name>
    <name evidence="3" type="ORF">NCTC12239_01466</name>
</gene>
<keyword evidence="1" id="KW-0812">Transmembrane</keyword>
<evidence type="ECO:0000313" key="5">
    <source>
        <dbReference type="Proteomes" id="UP000254040"/>
    </source>
</evidence>